<accession>A0A7U4TIY7</accession>
<dbReference type="Proteomes" id="UP000070560">
    <property type="component" value="Chromosome"/>
</dbReference>
<feature type="transmembrane region" description="Helical" evidence="1">
    <location>
        <begin position="92"/>
        <end position="112"/>
    </location>
</feature>
<dbReference type="KEGG" id="daw:HS1_002119"/>
<proteinExistence type="predicted"/>
<name>A0A7U4TIY7_DESA2</name>
<dbReference type="OrthoDB" id="9793746at2"/>
<evidence type="ECO:0000313" key="3">
    <source>
        <dbReference type="Proteomes" id="UP000070560"/>
    </source>
</evidence>
<evidence type="ECO:0000256" key="1">
    <source>
        <dbReference type="SAM" id="Phobius"/>
    </source>
</evidence>
<dbReference type="RefSeq" id="WP_066065140.1">
    <property type="nucleotide sequence ID" value="NZ_CP013015.1"/>
</dbReference>
<keyword evidence="1" id="KW-0472">Membrane</keyword>
<keyword evidence="1" id="KW-0812">Transmembrane</keyword>
<keyword evidence="3" id="KW-1185">Reference proteome</keyword>
<protein>
    <submittedName>
        <fullName evidence="2">Uncharacterized protein</fullName>
    </submittedName>
</protein>
<dbReference type="AlphaFoldDB" id="A0A7U4TIY7"/>
<feature type="transmembrane region" description="Helical" evidence="1">
    <location>
        <begin position="67"/>
        <end position="86"/>
    </location>
</feature>
<evidence type="ECO:0000313" key="2">
    <source>
        <dbReference type="EMBL" id="AMM41905.1"/>
    </source>
</evidence>
<sequence length="121" mass="13916">MNRKGEKIGWIGGWLGGFIWLILLSAVWIVQGKISNGMMGIILFIFAVSLIFMLAPWKHPNTKYWKLMLPIYSLFFISVALAIYLYDELKNVGLTWMSLLWIIPCLIPLVTIGNRKWNIDG</sequence>
<organism evidence="2 3">
    <name type="scientific">Desulfofervidus auxilii</name>
    <dbReference type="NCBI Taxonomy" id="1621989"/>
    <lineage>
        <taxon>Bacteria</taxon>
        <taxon>Pseudomonadati</taxon>
        <taxon>Thermodesulfobacteriota</taxon>
        <taxon>Candidatus Desulfofervidia</taxon>
        <taxon>Candidatus Desulfofervidales</taxon>
        <taxon>Candidatus Desulfofervidaceae</taxon>
        <taxon>Candidatus Desulfofervidus</taxon>
    </lineage>
</organism>
<gene>
    <name evidence="2" type="ORF">HS1_002119</name>
</gene>
<dbReference type="EMBL" id="CP013015">
    <property type="protein sequence ID" value="AMM41905.1"/>
    <property type="molecule type" value="Genomic_DNA"/>
</dbReference>
<feature type="transmembrane region" description="Helical" evidence="1">
    <location>
        <begin position="37"/>
        <end position="55"/>
    </location>
</feature>
<keyword evidence="1" id="KW-1133">Transmembrane helix</keyword>
<reference evidence="2 3" key="1">
    <citation type="submission" date="2015-10" db="EMBL/GenBank/DDBJ databases">
        <title>Candidatus Desulfofervidus auxilii, a hydrogenotrophic sulfate-reducing bacterium involved in the thermophilic anaerobic oxidation of methane.</title>
        <authorList>
            <person name="Krukenberg V."/>
            <person name="Richter M."/>
            <person name="Wegener G."/>
        </authorList>
    </citation>
    <scope>NUCLEOTIDE SEQUENCE [LARGE SCALE GENOMIC DNA]</scope>
    <source>
        <strain evidence="2 3">HS1</strain>
    </source>
</reference>
<feature type="transmembrane region" description="Helical" evidence="1">
    <location>
        <begin position="12"/>
        <end position="31"/>
    </location>
</feature>